<dbReference type="EMBL" id="JYNV01000060">
    <property type="protein sequence ID" value="KZM27580.1"/>
    <property type="molecule type" value="Genomic_DNA"/>
</dbReference>
<dbReference type="CDD" id="cd02909">
    <property type="entry name" value="cupin_pirin_N"/>
    <property type="match status" value="1"/>
</dbReference>
<keyword evidence="6" id="KW-1185">Reference proteome</keyword>
<dbReference type="Gene3D" id="2.60.120.10">
    <property type="entry name" value="Jelly Rolls"/>
    <property type="match status" value="4"/>
</dbReference>
<dbReference type="SUPFAM" id="SSF51182">
    <property type="entry name" value="RmlC-like cupins"/>
    <property type="match status" value="3"/>
</dbReference>
<dbReference type="PANTHER" id="PTHR43212">
    <property type="entry name" value="QUERCETIN 2,3-DIOXYGENASE"/>
    <property type="match status" value="1"/>
</dbReference>
<evidence type="ECO:0000256" key="2">
    <source>
        <dbReference type="RuleBase" id="RU003457"/>
    </source>
</evidence>
<name>A0A163L8D2_DIDRA</name>
<dbReference type="InterPro" id="IPR014710">
    <property type="entry name" value="RmlC-like_jellyroll"/>
</dbReference>
<dbReference type="InterPro" id="IPR008778">
    <property type="entry name" value="Pirin_C_dom"/>
</dbReference>
<dbReference type="InterPro" id="IPR012093">
    <property type="entry name" value="Pirin"/>
</dbReference>
<dbReference type="CDD" id="cd02247">
    <property type="entry name" value="cupin_pirin_C"/>
    <property type="match status" value="1"/>
</dbReference>
<comment type="similarity">
    <text evidence="1 2">Belongs to the pirin family.</text>
</comment>
<dbReference type="PANTHER" id="PTHR43212:SF3">
    <property type="entry name" value="QUERCETIN 2,3-DIOXYGENASE"/>
    <property type="match status" value="1"/>
</dbReference>
<evidence type="ECO:0008006" key="7">
    <source>
        <dbReference type="Google" id="ProtNLM"/>
    </source>
</evidence>
<accession>A0A163L8D2</accession>
<dbReference type="Proteomes" id="UP000076837">
    <property type="component" value="Unassembled WGS sequence"/>
</dbReference>
<proteinExistence type="inferred from homology"/>
<organism evidence="5 6">
    <name type="scientific">Didymella rabiei</name>
    <name type="common">Chickpea ascochyta blight fungus</name>
    <name type="synonym">Mycosphaerella rabiei</name>
    <dbReference type="NCBI Taxonomy" id="5454"/>
    <lineage>
        <taxon>Eukaryota</taxon>
        <taxon>Fungi</taxon>
        <taxon>Dikarya</taxon>
        <taxon>Ascomycota</taxon>
        <taxon>Pezizomycotina</taxon>
        <taxon>Dothideomycetes</taxon>
        <taxon>Pleosporomycetidae</taxon>
        <taxon>Pleosporales</taxon>
        <taxon>Pleosporineae</taxon>
        <taxon>Didymellaceae</taxon>
        <taxon>Ascochyta</taxon>
    </lineage>
</organism>
<feature type="domain" description="Pirin N-terminal" evidence="3">
    <location>
        <begin position="548"/>
        <end position="660"/>
    </location>
</feature>
<dbReference type="Pfam" id="PF02678">
    <property type="entry name" value="Pirin"/>
    <property type="match status" value="3"/>
</dbReference>
<dbReference type="AlphaFoldDB" id="A0A163L8D2"/>
<dbReference type="Pfam" id="PF05726">
    <property type="entry name" value="Pirin_C"/>
    <property type="match status" value="1"/>
</dbReference>
<reference evidence="5 6" key="1">
    <citation type="journal article" date="2016" name="Sci. Rep.">
        <title>Draft genome sequencing and secretome analysis of fungal phytopathogen Ascochyta rabiei provides insight into the necrotrophic effector repertoire.</title>
        <authorList>
            <person name="Verma S."/>
            <person name="Gazara R.K."/>
            <person name="Nizam S."/>
            <person name="Parween S."/>
            <person name="Chattopadhyay D."/>
            <person name="Verma P.K."/>
        </authorList>
    </citation>
    <scope>NUCLEOTIDE SEQUENCE [LARGE SCALE GENOMIC DNA]</scope>
    <source>
        <strain evidence="5 6">ArDII</strain>
    </source>
</reference>
<comment type="caution">
    <text evidence="5">The sequence shown here is derived from an EMBL/GenBank/DDBJ whole genome shotgun (WGS) entry which is preliminary data.</text>
</comment>
<feature type="domain" description="Pirin C-terminal" evidence="4">
    <location>
        <begin position="204"/>
        <end position="281"/>
    </location>
</feature>
<evidence type="ECO:0000256" key="1">
    <source>
        <dbReference type="ARBA" id="ARBA00008416"/>
    </source>
</evidence>
<protein>
    <recommendedName>
        <fullName evidence="7">Pirin N-terminal domain-containing protein</fullName>
    </recommendedName>
</protein>
<feature type="domain" description="Pirin N-terminal" evidence="3">
    <location>
        <begin position="44"/>
        <end position="147"/>
    </location>
</feature>
<sequence length="781" mass="83667">MPAVTVENILALPRLDEPAESAVDRPVKSITTAPVGYEGEGFPVHRAFAGIDLSALDPFIHMDQMGEVNYAPGEPKGTPWHPHRGFETVTYMIDGIMEHQDSNGGGGIIGGGDTQWMTAGGGILHIETPPEHLVLSGGLFHGVQLWVNLPRDNKMASPRYQDITGNKVALLSSPDGGALVRVIAGDIAGHAGPGSTYTPIALSHTTVAPGASLTLPWNPEFNAIVYVLAGEGTVGAERRPIRVGQTAVFGRGDSITVAASDRQDSRTESLEVFILGGKPILVQRADERAHLNYGWLTARHSFPFAGNFDHAAYAHGLLLVNNDDIIEADYGFDTHQHRDTEIVTWVLSGSLVHQDSAGHSGVIHRGLAQRMSAGTGILHSERNDRFRADGSRVTEPVHLVQMWIPPDESGVTPSYQELDINSELDGGGLITLASGMPAHRDHSAISLHNKHAALHVARLETGGSVSLPDAPYVHGFIAGGTVDVEGVGLLGPGDSLRLKDTGGQRWRIPIVVDPGGTEGGAMASGRAQAPRTTPHIDVHRSGDRLKSRVSWLDSKHSFSFGQHYDPDNTHHGLLLVNNDDTVLAGTGFDTHPHKDMEIVTWVLRGSLVHQDSIGHTGVIYPGLAQRMSAGTGIMHSEKNDSWRIGGEQHSDPVHFIQMWVVPDEGGLTPGYEQLEIDDELLRGGLIPVASGMERYKDHSAIRINNKNAAMHVARILPGTSVNLPGARFLHVFVAQGTAEMEGVGTLYEGDAVRLSDSGGQQLTSDAGAEVLVWEMHSRIGG</sequence>
<dbReference type="InterPro" id="IPR011051">
    <property type="entry name" value="RmlC_Cupin_sf"/>
</dbReference>
<gene>
    <name evidence="5" type="ORF">ST47_g1134</name>
</gene>
<dbReference type="InterPro" id="IPR003829">
    <property type="entry name" value="Pirin_N_dom"/>
</dbReference>
<dbReference type="STRING" id="5454.A0A163L8D2"/>
<evidence type="ECO:0000313" key="5">
    <source>
        <dbReference type="EMBL" id="KZM27580.1"/>
    </source>
</evidence>
<evidence type="ECO:0000259" key="3">
    <source>
        <dbReference type="Pfam" id="PF02678"/>
    </source>
</evidence>
<feature type="domain" description="Pirin N-terminal" evidence="3">
    <location>
        <begin position="290"/>
        <end position="404"/>
    </location>
</feature>
<evidence type="ECO:0000313" key="6">
    <source>
        <dbReference type="Proteomes" id="UP000076837"/>
    </source>
</evidence>
<dbReference type="CDD" id="cd02910">
    <property type="entry name" value="cupin_Yhhw_N"/>
    <property type="match status" value="2"/>
</dbReference>
<evidence type="ECO:0000259" key="4">
    <source>
        <dbReference type="Pfam" id="PF05726"/>
    </source>
</evidence>